<name>A0AAV1RUK3_9ROSI</name>
<reference evidence="1 2" key="1">
    <citation type="submission" date="2024-01" db="EMBL/GenBank/DDBJ databases">
        <authorList>
            <person name="Waweru B."/>
        </authorList>
    </citation>
    <scope>NUCLEOTIDE SEQUENCE [LARGE SCALE GENOMIC DNA]</scope>
</reference>
<organism evidence="1 2">
    <name type="scientific">Dovyalis caffra</name>
    <dbReference type="NCBI Taxonomy" id="77055"/>
    <lineage>
        <taxon>Eukaryota</taxon>
        <taxon>Viridiplantae</taxon>
        <taxon>Streptophyta</taxon>
        <taxon>Embryophyta</taxon>
        <taxon>Tracheophyta</taxon>
        <taxon>Spermatophyta</taxon>
        <taxon>Magnoliopsida</taxon>
        <taxon>eudicotyledons</taxon>
        <taxon>Gunneridae</taxon>
        <taxon>Pentapetalae</taxon>
        <taxon>rosids</taxon>
        <taxon>fabids</taxon>
        <taxon>Malpighiales</taxon>
        <taxon>Salicaceae</taxon>
        <taxon>Flacourtieae</taxon>
        <taxon>Dovyalis</taxon>
    </lineage>
</organism>
<accession>A0AAV1RUK3</accession>
<dbReference type="EMBL" id="CAWUPB010001159">
    <property type="protein sequence ID" value="CAK7339967.1"/>
    <property type="molecule type" value="Genomic_DNA"/>
</dbReference>
<keyword evidence="2" id="KW-1185">Reference proteome</keyword>
<comment type="caution">
    <text evidence="1">The sequence shown here is derived from an EMBL/GenBank/DDBJ whole genome shotgun (WGS) entry which is preliminary data.</text>
</comment>
<proteinExistence type="predicted"/>
<protein>
    <submittedName>
        <fullName evidence="1">Uncharacterized protein</fullName>
    </submittedName>
</protein>
<gene>
    <name evidence="1" type="ORF">DCAF_LOCUS15045</name>
</gene>
<evidence type="ECO:0000313" key="2">
    <source>
        <dbReference type="Proteomes" id="UP001314170"/>
    </source>
</evidence>
<dbReference type="AlphaFoldDB" id="A0AAV1RUK3"/>
<sequence length="141" mass="15865">MTEFCFIEGKHNKAECEKQCPIKTPKRGLYCGPGSSLLGSAHCITLQIGLALKKPMLEKTTGEMPSIKCFAKIKKTITTKGYRGRKERKLMEGKIRAKNRLREGTVLRNRQVNNHKNYSASLFKSPYSVPPLHAETIANNE</sequence>
<evidence type="ECO:0000313" key="1">
    <source>
        <dbReference type="EMBL" id="CAK7339967.1"/>
    </source>
</evidence>
<dbReference type="Proteomes" id="UP001314170">
    <property type="component" value="Unassembled WGS sequence"/>
</dbReference>